<dbReference type="PANTHER" id="PTHR42085:SF2">
    <property type="entry name" value="F-BOX DOMAIN-CONTAINING PROTEIN"/>
    <property type="match status" value="1"/>
</dbReference>
<name>A0A371DHF5_9APHY</name>
<keyword evidence="2" id="KW-1185">Reference proteome</keyword>
<dbReference type="AlphaFoldDB" id="A0A371DHF5"/>
<gene>
    <name evidence="1" type="ORF">OH76DRAFT_1481041</name>
</gene>
<accession>A0A371DHF5</accession>
<protein>
    <submittedName>
        <fullName evidence="1">Uncharacterized protein</fullName>
    </submittedName>
</protein>
<dbReference type="InterPro" id="IPR038883">
    <property type="entry name" value="AN11006-like"/>
</dbReference>
<evidence type="ECO:0000313" key="1">
    <source>
        <dbReference type="EMBL" id="RDX51956.1"/>
    </source>
</evidence>
<reference evidence="1 2" key="1">
    <citation type="journal article" date="2018" name="Biotechnol. Biofuels">
        <title>Integrative visual omics of the white-rot fungus Polyporus brumalis exposes the biotechnological potential of its oxidative enzymes for delignifying raw plant biomass.</title>
        <authorList>
            <person name="Miyauchi S."/>
            <person name="Rancon A."/>
            <person name="Drula E."/>
            <person name="Hage H."/>
            <person name="Chaduli D."/>
            <person name="Favel A."/>
            <person name="Grisel S."/>
            <person name="Henrissat B."/>
            <person name="Herpoel-Gimbert I."/>
            <person name="Ruiz-Duenas F.J."/>
            <person name="Chevret D."/>
            <person name="Hainaut M."/>
            <person name="Lin J."/>
            <person name="Wang M."/>
            <person name="Pangilinan J."/>
            <person name="Lipzen A."/>
            <person name="Lesage-Meessen L."/>
            <person name="Navarro D."/>
            <person name="Riley R."/>
            <person name="Grigoriev I.V."/>
            <person name="Zhou S."/>
            <person name="Raouche S."/>
            <person name="Rosso M.N."/>
        </authorList>
    </citation>
    <scope>NUCLEOTIDE SEQUENCE [LARGE SCALE GENOMIC DNA]</scope>
    <source>
        <strain evidence="1 2">BRFM 1820</strain>
    </source>
</reference>
<dbReference type="PANTHER" id="PTHR42085">
    <property type="entry name" value="F-BOX DOMAIN-CONTAINING PROTEIN"/>
    <property type="match status" value="1"/>
</dbReference>
<proteinExistence type="predicted"/>
<evidence type="ECO:0000313" key="2">
    <source>
        <dbReference type="Proteomes" id="UP000256964"/>
    </source>
</evidence>
<dbReference type="OrthoDB" id="62952at2759"/>
<dbReference type="Proteomes" id="UP000256964">
    <property type="component" value="Unassembled WGS sequence"/>
</dbReference>
<dbReference type="EMBL" id="KZ857392">
    <property type="protein sequence ID" value="RDX51956.1"/>
    <property type="molecule type" value="Genomic_DNA"/>
</dbReference>
<organism evidence="1 2">
    <name type="scientific">Lentinus brumalis</name>
    <dbReference type="NCBI Taxonomy" id="2498619"/>
    <lineage>
        <taxon>Eukaryota</taxon>
        <taxon>Fungi</taxon>
        <taxon>Dikarya</taxon>
        <taxon>Basidiomycota</taxon>
        <taxon>Agaricomycotina</taxon>
        <taxon>Agaricomycetes</taxon>
        <taxon>Polyporales</taxon>
        <taxon>Polyporaceae</taxon>
        <taxon>Lentinus</taxon>
    </lineage>
</organism>
<sequence>MAEVSFSILACPPELRALIFANAVIFTHSLVRTADGDEGRSIAPQLSLLLTSRAVYDEAAALFYELNTFRFTLPTLRGTSLDSTESMETKCARALTVPTQHINRLRHVVFYKPLAGYWPDGPLTDRALGPEGLGERELALMLDAIATHSGILTSVCVELQRQSPVTAVQWDTDPLVLLRELDRGQQFSRIVERLPQLRRLEVWKGRKCHAGIYGAYRHHFSGETYAKAVEEAKLREVREEHFRGVKSARYERRTWGKYLETHEVEDELFMAEGFVLNFTERDFE</sequence>